<keyword evidence="4" id="KW-0949">S-adenosyl-L-methionine</keyword>
<organism evidence="6 7">
    <name type="scientific">Sphingomonas caseinilyticus</name>
    <dbReference type="NCBI Taxonomy" id="2908205"/>
    <lineage>
        <taxon>Bacteria</taxon>
        <taxon>Pseudomonadati</taxon>
        <taxon>Pseudomonadota</taxon>
        <taxon>Alphaproteobacteria</taxon>
        <taxon>Sphingomonadales</taxon>
        <taxon>Sphingomonadaceae</taxon>
        <taxon>Sphingomonas</taxon>
    </lineage>
</organism>
<evidence type="ECO:0000313" key="6">
    <source>
        <dbReference type="EMBL" id="MCL6699542.1"/>
    </source>
</evidence>
<gene>
    <name evidence="6" type="ORF">LZ496_12195</name>
</gene>
<evidence type="ECO:0000256" key="4">
    <source>
        <dbReference type="ARBA" id="ARBA00022691"/>
    </source>
</evidence>
<keyword evidence="7" id="KW-1185">Reference proteome</keyword>
<accession>A0ABT0RX11</accession>
<keyword evidence="3" id="KW-0808">Transferase</keyword>
<dbReference type="RefSeq" id="WP_249904999.1">
    <property type="nucleotide sequence ID" value="NZ_JAMGBA010000003.1"/>
</dbReference>
<dbReference type="EC" id="2.1.1.72" evidence="1"/>
<reference evidence="6 7" key="1">
    <citation type="submission" date="2022-05" db="EMBL/GenBank/DDBJ databases">
        <authorList>
            <person name="Jo J.-H."/>
            <person name="Im W.-T."/>
        </authorList>
    </citation>
    <scope>NUCLEOTIDE SEQUENCE [LARGE SCALE GENOMIC DNA]</scope>
    <source>
        <strain evidence="6 7">NSE70-1</strain>
    </source>
</reference>
<comment type="caution">
    <text evidence="6">The sequence shown here is derived from an EMBL/GenBank/DDBJ whole genome shotgun (WGS) entry which is preliminary data.</text>
</comment>
<sequence>MTGRISYMGTKHDLADRVAQVIADCRPGRLLDAFAGMGAVAEAHAGKRQVWTNDVQHFAYLAGRCRFTDPIGPMPASKMRKLATPVYRQNMACLREQNRIAWKAAVKLPAAVTFDEFDHLYQKISAQEINRKDAYGCFTGIYANTYFSLTQCAEIDSIRCALDALRGRGEVTPAQFDWGLLALGHAALRLANTTGHFAQYLRPSAKNLKRVTHQFGRSIFDQWLASLGSLLPSGTPDWRRDNLASRSDCDSLLRTIRQSGDVGVVYCDPPYTDDQYSRFYHIWETLVLYDYPVVTGVGLYRPDRFTTDFSLRSKVADAFKALVEEVASTGADLVLSYPSNGLLHDVGLSPLEVLKGTYSKAELVTEIQHSHSTMGASKGQATAAVAECIYLARA</sequence>
<evidence type="ECO:0000256" key="2">
    <source>
        <dbReference type="ARBA" id="ARBA00022603"/>
    </source>
</evidence>
<dbReference type="GO" id="GO:0032259">
    <property type="term" value="P:methylation"/>
    <property type="evidence" value="ECO:0007669"/>
    <property type="project" value="UniProtKB-KW"/>
</dbReference>
<dbReference type="InterPro" id="IPR002052">
    <property type="entry name" value="DNA_methylase_N6_adenine_CS"/>
</dbReference>
<dbReference type="InterPro" id="IPR012327">
    <property type="entry name" value="MeTrfase_D12"/>
</dbReference>
<dbReference type="EMBL" id="JAMGBA010000003">
    <property type="protein sequence ID" value="MCL6699542.1"/>
    <property type="molecule type" value="Genomic_DNA"/>
</dbReference>
<evidence type="ECO:0000256" key="5">
    <source>
        <dbReference type="ARBA" id="ARBA00047942"/>
    </source>
</evidence>
<name>A0ABT0RX11_9SPHN</name>
<dbReference type="PROSITE" id="PS00092">
    <property type="entry name" value="N6_MTASE"/>
    <property type="match status" value="1"/>
</dbReference>
<proteinExistence type="predicted"/>
<evidence type="ECO:0000256" key="3">
    <source>
        <dbReference type="ARBA" id="ARBA00022679"/>
    </source>
</evidence>
<keyword evidence="2 6" id="KW-0489">Methyltransferase</keyword>
<dbReference type="Pfam" id="PF02086">
    <property type="entry name" value="MethyltransfD12"/>
    <property type="match status" value="1"/>
</dbReference>
<protein>
    <recommendedName>
        <fullName evidence="1">site-specific DNA-methyltransferase (adenine-specific)</fullName>
        <ecNumber evidence="1">2.1.1.72</ecNumber>
    </recommendedName>
</protein>
<dbReference type="GO" id="GO:0008168">
    <property type="term" value="F:methyltransferase activity"/>
    <property type="evidence" value="ECO:0007669"/>
    <property type="project" value="UniProtKB-KW"/>
</dbReference>
<dbReference type="SUPFAM" id="SSF53335">
    <property type="entry name" value="S-adenosyl-L-methionine-dependent methyltransferases"/>
    <property type="match status" value="1"/>
</dbReference>
<dbReference type="InterPro" id="IPR029063">
    <property type="entry name" value="SAM-dependent_MTases_sf"/>
</dbReference>
<comment type="catalytic activity">
    <reaction evidence="5">
        <text>a 2'-deoxyadenosine in DNA + S-adenosyl-L-methionine = an N(6)-methyl-2'-deoxyadenosine in DNA + S-adenosyl-L-homocysteine + H(+)</text>
        <dbReference type="Rhea" id="RHEA:15197"/>
        <dbReference type="Rhea" id="RHEA-COMP:12418"/>
        <dbReference type="Rhea" id="RHEA-COMP:12419"/>
        <dbReference type="ChEBI" id="CHEBI:15378"/>
        <dbReference type="ChEBI" id="CHEBI:57856"/>
        <dbReference type="ChEBI" id="CHEBI:59789"/>
        <dbReference type="ChEBI" id="CHEBI:90615"/>
        <dbReference type="ChEBI" id="CHEBI:90616"/>
        <dbReference type="EC" id="2.1.1.72"/>
    </reaction>
</comment>
<dbReference type="Proteomes" id="UP001203410">
    <property type="component" value="Unassembled WGS sequence"/>
</dbReference>
<evidence type="ECO:0000256" key="1">
    <source>
        <dbReference type="ARBA" id="ARBA00011900"/>
    </source>
</evidence>
<evidence type="ECO:0000313" key="7">
    <source>
        <dbReference type="Proteomes" id="UP001203410"/>
    </source>
</evidence>